<accession>A0ABW0LNE2</accession>
<keyword evidence="2" id="KW-1185">Reference proteome</keyword>
<organism evidence="1 2">
    <name type="scientific">Lederbergia graminis</name>
    <dbReference type="NCBI Taxonomy" id="735518"/>
    <lineage>
        <taxon>Bacteria</taxon>
        <taxon>Bacillati</taxon>
        <taxon>Bacillota</taxon>
        <taxon>Bacilli</taxon>
        <taxon>Bacillales</taxon>
        <taxon>Bacillaceae</taxon>
        <taxon>Lederbergia</taxon>
    </lineage>
</organism>
<reference evidence="2" key="1">
    <citation type="journal article" date="2019" name="Int. J. Syst. Evol. Microbiol.">
        <title>The Global Catalogue of Microorganisms (GCM) 10K type strain sequencing project: providing services to taxonomists for standard genome sequencing and annotation.</title>
        <authorList>
            <consortium name="The Broad Institute Genomics Platform"/>
            <consortium name="The Broad Institute Genome Sequencing Center for Infectious Disease"/>
            <person name="Wu L."/>
            <person name="Ma J."/>
        </authorList>
    </citation>
    <scope>NUCLEOTIDE SEQUENCE [LARGE SCALE GENOMIC DNA]</scope>
    <source>
        <strain evidence="2">CGMCC 1.12237</strain>
    </source>
</reference>
<dbReference type="Proteomes" id="UP001596147">
    <property type="component" value="Unassembled WGS sequence"/>
</dbReference>
<name>A0ABW0LNE2_9BACI</name>
<sequence>MSKSVQQWENELKSNWGLNDFELRHSTIHREVSPIKTTEYKLDMEWFPPGTEMEDDLNPPGTVATTVNLTNGVLTSFIVVMNEDHRENPPILPSSNLNDVVAWIELQTGLKYKVDFQYKRKKTEDNGEEYLFIAVLNGKKVSPGGWIEIKVNEAGSIVFYSLYGYFPAFYPPIGIEESPKLNDSYVKEVIKQQVILFGTLEEEYKLLYGVEETFVDGVELPRQDELIIRWEESDPLVDVEITDQYIGEDWDDFRISQTITEEEIANNIAHPDTLPITVEEKQACIQLVTNYIRNSRPHQNGEWKIEKFERDYGDIHMEVVPVSTLDRITDKLKITYNHEKGAILSVLDKKEMFSRFMDLPAPPLEQISISQEQAIANLEEDIYFEEHYVYDIERKKLKLMYKIDCHSFVNAITGEKFSS</sequence>
<dbReference type="RefSeq" id="WP_382354664.1">
    <property type="nucleotide sequence ID" value="NZ_JBHSMC010000027.1"/>
</dbReference>
<comment type="caution">
    <text evidence="1">The sequence shown here is derived from an EMBL/GenBank/DDBJ whole genome shotgun (WGS) entry which is preliminary data.</text>
</comment>
<protein>
    <submittedName>
        <fullName evidence="1">Uncharacterized protein</fullName>
    </submittedName>
</protein>
<gene>
    <name evidence="1" type="ORF">ACFPM4_17455</name>
</gene>
<evidence type="ECO:0000313" key="2">
    <source>
        <dbReference type="Proteomes" id="UP001596147"/>
    </source>
</evidence>
<dbReference type="EMBL" id="JBHSMC010000027">
    <property type="protein sequence ID" value="MFC5466512.1"/>
    <property type="molecule type" value="Genomic_DNA"/>
</dbReference>
<proteinExistence type="predicted"/>
<evidence type="ECO:0000313" key="1">
    <source>
        <dbReference type="EMBL" id="MFC5466512.1"/>
    </source>
</evidence>